<evidence type="ECO:0000256" key="1">
    <source>
        <dbReference type="SAM" id="MobiDB-lite"/>
    </source>
</evidence>
<dbReference type="Proteomes" id="UP001595847">
    <property type="component" value="Unassembled WGS sequence"/>
</dbReference>
<evidence type="ECO:0000313" key="2">
    <source>
        <dbReference type="EMBL" id="MFC3997172.1"/>
    </source>
</evidence>
<sequence>MSVTILVLTAVAAAAVLIGVALTVMGKGGQLARFEADHPPLDLPDDRPITGTDVSRVALPLSAWGYHVRAVDELLRRVVGALAERDATIRDLEQRLAVLDPERGRGGAGDIDDVDGLVERAETDRSLSAAPDASGPEADTALVEGAAPGFAADNDPDGVHASGLRGDHDDDAYGGDSSGPGTGHEQWALHGGSEVAGGAAKASDPA</sequence>
<evidence type="ECO:0008006" key="4">
    <source>
        <dbReference type="Google" id="ProtNLM"/>
    </source>
</evidence>
<dbReference type="RefSeq" id="WP_378533892.1">
    <property type="nucleotide sequence ID" value="NZ_JBHSBH010000009.1"/>
</dbReference>
<organism evidence="2 3">
    <name type="scientific">Nocardiopsis sediminis</name>
    <dbReference type="NCBI Taxonomy" id="1778267"/>
    <lineage>
        <taxon>Bacteria</taxon>
        <taxon>Bacillati</taxon>
        <taxon>Actinomycetota</taxon>
        <taxon>Actinomycetes</taxon>
        <taxon>Streptosporangiales</taxon>
        <taxon>Nocardiopsidaceae</taxon>
        <taxon>Nocardiopsis</taxon>
    </lineage>
</organism>
<accession>A0ABV8FMV6</accession>
<protein>
    <recommendedName>
        <fullName evidence="4">DivIVA domain-containing protein</fullName>
    </recommendedName>
</protein>
<comment type="caution">
    <text evidence="2">The sequence shown here is derived from an EMBL/GenBank/DDBJ whole genome shotgun (WGS) entry which is preliminary data.</text>
</comment>
<feature type="region of interest" description="Disordered" evidence="1">
    <location>
        <begin position="145"/>
        <end position="206"/>
    </location>
</feature>
<proteinExistence type="predicted"/>
<dbReference type="EMBL" id="JBHSBH010000009">
    <property type="protein sequence ID" value="MFC3997172.1"/>
    <property type="molecule type" value="Genomic_DNA"/>
</dbReference>
<gene>
    <name evidence="2" type="ORF">ACFOVU_14660</name>
</gene>
<reference evidence="3" key="1">
    <citation type="journal article" date="2019" name="Int. J. Syst. Evol. Microbiol.">
        <title>The Global Catalogue of Microorganisms (GCM) 10K type strain sequencing project: providing services to taxonomists for standard genome sequencing and annotation.</title>
        <authorList>
            <consortium name="The Broad Institute Genomics Platform"/>
            <consortium name="The Broad Institute Genome Sequencing Center for Infectious Disease"/>
            <person name="Wu L."/>
            <person name="Ma J."/>
        </authorList>
    </citation>
    <scope>NUCLEOTIDE SEQUENCE [LARGE SCALE GENOMIC DNA]</scope>
    <source>
        <strain evidence="3">TBRC 1826</strain>
    </source>
</reference>
<keyword evidence="3" id="KW-1185">Reference proteome</keyword>
<evidence type="ECO:0000313" key="3">
    <source>
        <dbReference type="Proteomes" id="UP001595847"/>
    </source>
</evidence>
<name>A0ABV8FMV6_9ACTN</name>